<gene>
    <name evidence="4" type="ORF">HCR03_14610</name>
</gene>
<evidence type="ECO:0000259" key="3">
    <source>
        <dbReference type="Pfam" id="PF13586"/>
    </source>
</evidence>
<dbReference type="EMBL" id="CP060286">
    <property type="protein sequence ID" value="QNK39928.1"/>
    <property type="molecule type" value="Genomic_DNA"/>
</dbReference>
<reference evidence="4 5" key="1">
    <citation type="submission" date="2020-08" db="EMBL/GenBank/DDBJ databases">
        <title>The isolate Caproiciproducens sp. 7D4C2 produces n-caproate at mildly acidic conditions from hexoses: genome and rBOX comparison with related strains and chain-elongating bacteria.</title>
        <authorList>
            <person name="Esquivel-Elizondo S."/>
            <person name="Bagci C."/>
            <person name="Temovska M."/>
            <person name="Jeon B.S."/>
            <person name="Bessarab I."/>
            <person name="Williams R.B.H."/>
            <person name="Huson D.H."/>
            <person name="Angenent L.T."/>
        </authorList>
    </citation>
    <scope>NUCLEOTIDE SEQUENCE [LARGE SCALE GENOMIC DNA]</scope>
    <source>
        <strain evidence="4 5">7D4C2</strain>
    </source>
</reference>
<dbReference type="InterPro" id="IPR047710">
    <property type="entry name" value="Transpos_IS5-like"/>
</dbReference>
<accession>A0A7G8T8I7</accession>
<feature type="compositionally biased region" description="Basic and acidic residues" evidence="1">
    <location>
        <begin position="132"/>
        <end position="148"/>
    </location>
</feature>
<protein>
    <submittedName>
        <fullName evidence="4">IS5 family transposase</fullName>
    </submittedName>
</protein>
<evidence type="ECO:0000259" key="2">
    <source>
        <dbReference type="Pfam" id="PF05598"/>
    </source>
</evidence>
<dbReference type="InterPro" id="IPR025668">
    <property type="entry name" value="Tnp_DDE_dom"/>
</dbReference>
<dbReference type="InterPro" id="IPR008490">
    <property type="entry name" value="Transposase_InsH_N"/>
</dbReference>
<name>A0A7G8T8I7_9FIRM</name>
<dbReference type="NCBIfam" id="NF033578">
    <property type="entry name" value="transpos_IS5_1"/>
    <property type="match status" value="1"/>
</dbReference>
<evidence type="ECO:0000313" key="4">
    <source>
        <dbReference type="EMBL" id="QNK39928.1"/>
    </source>
</evidence>
<dbReference type="Pfam" id="PF13586">
    <property type="entry name" value="DDE_Tnp_1_2"/>
    <property type="match status" value="1"/>
</dbReference>
<evidence type="ECO:0000256" key="1">
    <source>
        <dbReference type="SAM" id="MobiDB-lite"/>
    </source>
</evidence>
<feature type="region of interest" description="Disordered" evidence="1">
    <location>
        <begin position="132"/>
        <end position="161"/>
    </location>
</feature>
<dbReference type="Pfam" id="PF05598">
    <property type="entry name" value="DUF772"/>
    <property type="match status" value="1"/>
</dbReference>
<dbReference type="AlphaFoldDB" id="A0A7G8T8I7"/>
<dbReference type="PANTHER" id="PTHR33803">
    <property type="entry name" value="IS1478 TRANSPOSASE"/>
    <property type="match status" value="1"/>
</dbReference>
<organism evidence="4 5">
    <name type="scientific">Caproicibacter fermentans</name>
    <dbReference type="NCBI Taxonomy" id="2576756"/>
    <lineage>
        <taxon>Bacteria</taxon>
        <taxon>Bacillati</taxon>
        <taxon>Bacillota</taxon>
        <taxon>Clostridia</taxon>
        <taxon>Eubacteriales</taxon>
        <taxon>Acutalibacteraceae</taxon>
        <taxon>Caproicibacter</taxon>
    </lineage>
</organism>
<feature type="domain" description="Transposase DDE" evidence="3">
    <location>
        <begin position="357"/>
        <end position="446"/>
    </location>
</feature>
<dbReference type="Proteomes" id="UP000515909">
    <property type="component" value="Chromosome"/>
</dbReference>
<dbReference type="KEGG" id="cfem:HCR03_14610"/>
<proteinExistence type="predicted"/>
<evidence type="ECO:0000313" key="5">
    <source>
        <dbReference type="Proteomes" id="UP000515909"/>
    </source>
</evidence>
<sequence>MYKYASGQIRFEDFGQPVGMNMSPNNRWVKKGESIPWDEIEHRYAELFKNRKGNVAKPLHLALGACIIQSEYGYSDEETALQIQEGPYLQFFCGFSQYEYKQPFDPSLMVYFRKRLTPEILGEINELIIQKAKKESEEERHDDRDDSGKPQPPQNNGTMIVDATCAPSNIKYPQDTELLNEARENTETMIDGMHEPKNGKRPRTYRKLAHKNYLKFARSKKHTGKSIRKSVRQQLGYLRRNLGVIDQMLSKGKVLSKKQQKRLETIRTLYEQQETMYENKVHSVKDRIVSLSQPYVRPIVRGKAKNPVEFGAKLDISVVDGFARLEKQSFNSYNESTCLKEEIERYKAREGCYPKRVLADKIYRNRENLNYCKERGIRLSGPALGRPRKDAVVDRKLEYTDICDRVEVERKFSLAKRKCGLGLIMTKLQVTTEHVVAMSILLLNLRKVLCAFLRSLFNWMFLPCPVRNQPLFS</sequence>
<dbReference type="PANTHER" id="PTHR33803:SF3">
    <property type="entry name" value="BLL1974 PROTEIN"/>
    <property type="match status" value="1"/>
</dbReference>
<feature type="domain" description="Transposase InsH N-terminal" evidence="2">
    <location>
        <begin position="24"/>
        <end position="115"/>
    </location>
</feature>
<dbReference type="RefSeq" id="WP_187035006.1">
    <property type="nucleotide sequence ID" value="NZ_CP060286.1"/>
</dbReference>